<dbReference type="GO" id="GO:0006281">
    <property type="term" value="P:DNA repair"/>
    <property type="evidence" value="ECO:0007669"/>
    <property type="project" value="UniProtKB-KW"/>
</dbReference>
<keyword evidence="2" id="KW-0963">Cytoplasm</keyword>
<comment type="caution">
    <text evidence="14">The sequence shown here is derived from an EMBL/GenBank/DDBJ whole genome shotgun (WGS) entry which is preliminary data.</text>
</comment>
<dbReference type="GO" id="GO:0005737">
    <property type="term" value="C:cytoplasm"/>
    <property type="evidence" value="ECO:0007669"/>
    <property type="project" value="UniProtKB-SubCell"/>
</dbReference>
<gene>
    <name evidence="14" type="ORF">C2L71_02995</name>
</gene>
<evidence type="ECO:0000313" key="15">
    <source>
        <dbReference type="Proteomes" id="UP000236197"/>
    </source>
</evidence>
<keyword evidence="10" id="KW-0234">DNA repair</keyword>
<comment type="subcellular location">
    <subcellularLocation>
        <location evidence="1">Cytoplasm</location>
    </subcellularLocation>
</comment>
<dbReference type="AlphaFoldDB" id="A0A2K2UD42"/>
<organism evidence="14 15">
    <name type="scientific">Enteroscipio rubneri</name>
    <dbReference type="NCBI Taxonomy" id="2070686"/>
    <lineage>
        <taxon>Bacteria</taxon>
        <taxon>Bacillati</taxon>
        <taxon>Actinomycetota</taxon>
        <taxon>Coriobacteriia</taxon>
        <taxon>Eggerthellales</taxon>
        <taxon>Eggerthellaceae</taxon>
        <taxon>Enteroscipio</taxon>
    </lineage>
</organism>
<evidence type="ECO:0000256" key="7">
    <source>
        <dbReference type="ARBA" id="ARBA00022840"/>
    </source>
</evidence>
<evidence type="ECO:0000256" key="4">
    <source>
        <dbReference type="ARBA" id="ARBA00022741"/>
    </source>
</evidence>
<dbReference type="GO" id="GO:0003677">
    <property type="term" value="F:DNA binding"/>
    <property type="evidence" value="ECO:0007669"/>
    <property type="project" value="UniProtKB-KW"/>
</dbReference>
<evidence type="ECO:0000256" key="5">
    <source>
        <dbReference type="ARBA" id="ARBA00022763"/>
    </source>
</evidence>
<dbReference type="RefSeq" id="WP_103264314.1">
    <property type="nucleotide sequence ID" value="NZ_CABMLE010000002.1"/>
</dbReference>
<evidence type="ECO:0000256" key="9">
    <source>
        <dbReference type="ARBA" id="ARBA00023125"/>
    </source>
</evidence>
<keyword evidence="8" id="KW-0267">Excision nuclease</keyword>
<dbReference type="Proteomes" id="UP000236197">
    <property type="component" value="Unassembled WGS sequence"/>
</dbReference>
<evidence type="ECO:0000256" key="1">
    <source>
        <dbReference type="ARBA" id="ARBA00004496"/>
    </source>
</evidence>
<dbReference type="EMBL" id="PPEK01000002">
    <property type="protein sequence ID" value="PNV68246.1"/>
    <property type="molecule type" value="Genomic_DNA"/>
</dbReference>
<evidence type="ECO:0000256" key="3">
    <source>
        <dbReference type="ARBA" id="ARBA00022737"/>
    </source>
</evidence>
<comment type="similarity">
    <text evidence="11">Belongs to the ABC transporter superfamily. UvrA family.</text>
</comment>
<dbReference type="GO" id="GO:0004518">
    <property type="term" value="F:nuclease activity"/>
    <property type="evidence" value="ECO:0007669"/>
    <property type="project" value="UniProtKB-KW"/>
</dbReference>
<evidence type="ECO:0000256" key="13">
    <source>
        <dbReference type="ARBA" id="ARBA00042156"/>
    </source>
</evidence>
<keyword evidence="6" id="KW-0228">DNA excision</keyword>
<reference evidence="15" key="1">
    <citation type="submission" date="2018-01" db="EMBL/GenBank/DDBJ databases">
        <title>Rubneribacter badeniensis gen. nov., sp. nov., and Colonibacter rubneri, gen. nov., sp. nov., WGS of new members of the Eggerthellaceae.</title>
        <authorList>
            <person name="Danylec N."/>
            <person name="Stoll D.A."/>
            <person name="Doetsch A."/>
            <person name="Kulling S.E."/>
            <person name="Huch M."/>
        </authorList>
    </citation>
    <scope>NUCLEOTIDE SEQUENCE [LARGE SCALE GENOMIC DNA]</scope>
    <source>
        <strain evidence="15">ResAG-96</strain>
    </source>
</reference>
<dbReference type="OrthoDB" id="9810077at2"/>
<proteinExistence type="inferred from homology"/>
<dbReference type="GO" id="GO:0005524">
    <property type="term" value="F:ATP binding"/>
    <property type="evidence" value="ECO:0007669"/>
    <property type="project" value="UniProtKB-KW"/>
</dbReference>
<evidence type="ECO:0000256" key="6">
    <source>
        <dbReference type="ARBA" id="ARBA00022769"/>
    </source>
</evidence>
<dbReference type="PANTHER" id="PTHR43152:SF3">
    <property type="entry name" value="UVRABC SYSTEM PROTEIN A"/>
    <property type="match status" value="1"/>
</dbReference>
<keyword evidence="5" id="KW-0227">DNA damage</keyword>
<dbReference type="Gene3D" id="3.40.50.300">
    <property type="entry name" value="P-loop containing nucleotide triphosphate hydrolases"/>
    <property type="match status" value="1"/>
</dbReference>
<sequence length="96" mass="9788">MDTLTIVGTREGNLRDITLAIPKGKITVFAGVSRSGTSTLLVDVLATECQRLHLEALSGPDGGNAGGRLMFAGTPAALAAHGEGATAACLRRTLGR</sequence>
<evidence type="ECO:0000256" key="11">
    <source>
        <dbReference type="ARBA" id="ARBA00038000"/>
    </source>
</evidence>
<dbReference type="InterPro" id="IPR027417">
    <property type="entry name" value="P-loop_NTPase"/>
</dbReference>
<protein>
    <recommendedName>
        <fullName evidence="12">UvrABC system protein A</fullName>
    </recommendedName>
    <alternativeName>
        <fullName evidence="13">Excinuclease ABC subunit A</fullName>
    </alternativeName>
</protein>
<keyword evidence="3" id="KW-0677">Repeat</keyword>
<evidence type="ECO:0000256" key="10">
    <source>
        <dbReference type="ARBA" id="ARBA00023204"/>
    </source>
</evidence>
<name>A0A2K2UD42_9ACTN</name>
<evidence type="ECO:0000256" key="12">
    <source>
        <dbReference type="ARBA" id="ARBA00039316"/>
    </source>
</evidence>
<evidence type="ECO:0000256" key="8">
    <source>
        <dbReference type="ARBA" id="ARBA00022881"/>
    </source>
</evidence>
<keyword evidence="15" id="KW-1185">Reference proteome</keyword>
<keyword evidence="4" id="KW-0547">Nucleotide-binding</keyword>
<evidence type="ECO:0000313" key="14">
    <source>
        <dbReference type="EMBL" id="PNV68246.1"/>
    </source>
</evidence>
<keyword evidence="9" id="KW-0238">DNA-binding</keyword>
<evidence type="ECO:0000256" key="2">
    <source>
        <dbReference type="ARBA" id="ARBA00022490"/>
    </source>
</evidence>
<keyword evidence="7" id="KW-0067">ATP-binding</keyword>
<dbReference type="PANTHER" id="PTHR43152">
    <property type="entry name" value="UVRABC SYSTEM PROTEIN A"/>
    <property type="match status" value="1"/>
</dbReference>
<accession>A0A2K2UD42</accession>